<reference evidence="2" key="1">
    <citation type="journal article" date="2022" name="Mol. Ecol. Resour.">
        <title>The genomes of chicory, endive, great burdock and yacon provide insights into Asteraceae palaeo-polyploidization history and plant inulin production.</title>
        <authorList>
            <person name="Fan W."/>
            <person name="Wang S."/>
            <person name="Wang H."/>
            <person name="Wang A."/>
            <person name="Jiang F."/>
            <person name="Liu H."/>
            <person name="Zhao H."/>
            <person name="Xu D."/>
            <person name="Zhang Y."/>
        </authorList>
    </citation>
    <scope>NUCLEOTIDE SEQUENCE [LARGE SCALE GENOMIC DNA]</scope>
    <source>
        <strain evidence="2">cv. Yunnan</strain>
    </source>
</reference>
<name>A0ACB8ZA87_9ASTR</name>
<dbReference type="EMBL" id="CM042043">
    <property type="protein sequence ID" value="KAI3694897.1"/>
    <property type="molecule type" value="Genomic_DNA"/>
</dbReference>
<protein>
    <submittedName>
        <fullName evidence="1">Uncharacterized protein</fullName>
    </submittedName>
</protein>
<comment type="caution">
    <text evidence="1">The sequence shown here is derived from an EMBL/GenBank/DDBJ whole genome shotgun (WGS) entry which is preliminary data.</text>
</comment>
<sequence length="105" mass="12104">MERSDESRHRMICHVMSRRWAARGRKMSGVEKRLHQTRSLPPQADSVVLLDTCEDCKVFLFDARVLDAVESKAMFHECEAEVGEEKIKVCLAPSTLLQEIIITFR</sequence>
<accession>A0ACB8ZA87</accession>
<proteinExistence type="predicted"/>
<keyword evidence="2" id="KW-1185">Reference proteome</keyword>
<dbReference type="Proteomes" id="UP001056120">
    <property type="component" value="Linkage Group LG26"/>
</dbReference>
<gene>
    <name evidence="1" type="ORF">L1987_77880</name>
</gene>
<reference evidence="1 2" key="2">
    <citation type="journal article" date="2022" name="Mol. Ecol. Resour.">
        <title>The genomes of chicory, endive, great burdock and yacon provide insights into Asteraceae paleo-polyploidization history and plant inulin production.</title>
        <authorList>
            <person name="Fan W."/>
            <person name="Wang S."/>
            <person name="Wang H."/>
            <person name="Wang A."/>
            <person name="Jiang F."/>
            <person name="Liu H."/>
            <person name="Zhao H."/>
            <person name="Xu D."/>
            <person name="Zhang Y."/>
        </authorList>
    </citation>
    <scope>NUCLEOTIDE SEQUENCE [LARGE SCALE GENOMIC DNA]</scope>
    <source>
        <strain evidence="2">cv. Yunnan</strain>
        <tissue evidence="1">Leaves</tissue>
    </source>
</reference>
<evidence type="ECO:0000313" key="2">
    <source>
        <dbReference type="Proteomes" id="UP001056120"/>
    </source>
</evidence>
<organism evidence="1 2">
    <name type="scientific">Smallanthus sonchifolius</name>
    <dbReference type="NCBI Taxonomy" id="185202"/>
    <lineage>
        <taxon>Eukaryota</taxon>
        <taxon>Viridiplantae</taxon>
        <taxon>Streptophyta</taxon>
        <taxon>Embryophyta</taxon>
        <taxon>Tracheophyta</taxon>
        <taxon>Spermatophyta</taxon>
        <taxon>Magnoliopsida</taxon>
        <taxon>eudicotyledons</taxon>
        <taxon>Gunneridae</taxon>
        <taxon>Pentapetalae</taxon>
        <taxon>asterids</taxon>
        <taxon>campanulids</taxon>
        <taxon>Asterales</taxon>
        <taxon>Asteraceae</taxon>
        <taxon>Asteroideae</taxon>
        <taxon>Heliantheae alliance</taxon>
        <taxon>Millerieae</taxon>
        <taxon>Smallanthus</taxon>
    </lineage>
</organism>
<evidence type="ECO:0000313" key="1">
    <source>
        <dbReference type="EMBL" id="KAI3694897.1"/>
    </source>
</evidence>